<feature type="transmembrane region" description="Helical" evidence="1">
    <location>
        <begin position="46"/>
        <end position="63"/>
    </location>
</feature>
<dbReference type="AlphaFoldDB" id="A0A7J3XXZ9"/>
<protein>
    <submittedName>
        <fullName evidence="2">DUF123 domain-containing protein</fullName>
    </submittedName>
</protein>
<feature type="transmembrane region" description="Helical" evidence="1">
    <location>
        <begin position="7"/>
        <end position="26"/>
    </location>
</feature>
<reference evidence="2" key="1">
    <citation type="journal article" date="2020" name="mSystems">
        <title>Genome- and Community-Level Interaction Insights into Carbon Utilization and Element Cycling Functions of Hydrothermarchaeota in Hydrothermal Sediment.</title>
        <authorList>
            <person name="Zhou Z."/>
            <person name="Liu Y."/>
            <person name="Xu W."/>
            <person name="Pan J."/>
            <person name="Luo Z.H."/>
            <person name="Li M."/>
        </authorList>
    </citation>
    <scope>NUCLEOTIDE SEQUENCE [LARGE SCALE GENOMIC DNA]</scope>
    <source>
        <strain evidence="2">SpSt-110</strain>
    </source>
</reference>
<keyword evidence="1" id="KW-1133">Transmembrane helix</keyword>
<dbReference type="PANTHER" id="PTHR37460:SF1">
    <property type="entry name" value="ENDONUCLEASE III"/>
    <property type="match status" value="1"/>
</dbReference>
<comment type="caution">
    <text evidence="2">The sequence shown here is derived from an EMBL/GenBank/DDBJ whole genome shotgun (WGS) entry which is preliminary data.</text>
</comment>
<organism evidence="2">
    <name type="scientific">Thermogladius calderae</name>
    <dbReference type="NCBI Taxonomy" id="1200300"/>
    <lineage>
        <taxon>Archaea</taxon>
        <taxon>Thermoproteota</taxon>
        <taxon>Thermoprotei</taxon>
        <taxon>Desulfurococcales</taxon>
        <taxon>Desulfurococcaceae</taxon>
        <taxon>Thermogladius</taxon>
    </lineage>
</organism>
<gene>
    <name evidence="2" type="ORF">ENM60_01500</name>
</gene>
<accession>A0A7J3XXZ9</accession>
<dbReference type="CDD" id="cd10441">
    <property type="entry name" value="GIY-YIG_COG1833"/>
    <property type="match status" value="1"/>
</dbReference>
<dbReference type="Pfam" id="PF01986">
    <property type="entry name" value="DUF123"/>
    <property type="match status" value="1"/>
</dbReference>
<evidence type="ECO:0000313" key="2">
    <source>
        <dbReference type="EMBL" id="HHP67463.1"/>
    </source>
</evidence>
<keyword evidence="1" id="KW-0472">Membrane</keyword>
<sequence length="165" mass="18631">MKIAREVFNFQWGSLGVGVYVLVVELLEDAVLKTRGGRVFELRPGIYFYVGSALGSGGVEARVKRHLSRRNKMFWHIDYLTSHPSARLIGYYVVETEEYLESLVASLLSKLFSPIPGFGSSDDPLNKTHLFRCEECVEDCLSRVRGVLGDLGCKVKFKRIAKLRV</sequence>
<dbReference type="InterPro" id="IPR002837">
    <property type="entry name" value="DUF123"/>
</dbReference>
<dbReference type="EMBL" id="DRYK01000025">
    <property type="protein sequence ID" value="HHP67463.1"/>
    <property type="molecule type" value="Genomic_DNA"/>
</dbReference>
<dbReference type="PANTHER" id="PTHR37460">
    <property type="entry name" value="ENDONUCLEASE III"/>
    <property type="match status" value="1"/>
</dbReference>
<keyword evidence="1" id="KW-0812">Transmembrane</keyword>
<evidence type="ECO:0000256" key="1">
    <source>
        <dbReference type="SAM" id="Phobius"/>
    </source>
</evidence>
<proteinExistence type="predicted"/>
<name>A0A7J3XXZ9_9CREN</name>